<accession>A0A1I5RT45</accession>
<reference evidence="1 2" key="1">
    <citation type="submission" date="2016-10" db="EMBL/GenBank/DDBJ databases">
        <authorList>
            <person name="de Groot N.N."/>
        </authorList>
    </citation>
    <scope>NUCLEOTIDE SEQUENCE [LARGE SCALE GENOMIC DNA]</scope>
    <source>
        <strain evidence="2">E92,LMG 26720,CCM 7988</strain>
    </source>
</reference>
<proteinExistence type="predicted"/>
<dbReference type="RefSeq" id="WP_092015670.1">
    <property type="nucleotide sequence ID" value="NZ_FOXH01000004.1"/>
</dbReference>
<dbReference type="EMBL" id="FOXH01000004">
    <property type="protein sequence ID" value="SFP61692.1"/>
    <property type="molecule type" value="Genomic_DNA"/>
</dbReference>
<organism evidence="1 2">
    <name type="scientific">Pseudarcicella hirudinis</name>
    <dbReference type="NCBI Taxonomy" id="1079859"/>
    <lineage>
        <taxon>Bacteria</taxon>
        <taxon>Pseudomonadati</taxon>
        <taxon>Bacteroidota</taxon>
        <taxon>Cytophagia</taxon>
        <taxon>Cytophagales</taxon>
        <taxon>Flectobacillaceae</taxon>
        <taxon>Pseudarcicella</taxon>
    </lineage>
</organism>
<name>A0A1I5RT45_9BACT</name>
<evidence type="ECO:0000313" key="2">
    <source>
        <dbReference type="Proteomes" id="UP000199306"/>
    </source>
</evidence>
<sequence length="110" mass="13006">MELTFNNLLCFLENKYSFGDTFNSETILRDANRECPLDGGDALDLLLNLGQTFNVTFETFDFHKYFLDETELNTMTWKHLFGLKRQREIKEELTIKMLFDYMITNAKSPE</sequence>
<dbReference type="Proteomes" id="UP000199306">
    <property type="component" value="Unassembled WGS sequence"/>
</dbReference>
<protein>
    <recommendedName>
        <fullName evidence="3">Acyl carrier protein</fullName>
    </recommendedName>
</protein>
<evidence type="ECO:0000313" key="1">
    <source>
        <dbReference type="EMBL" id="SFP61692.1"/>
    </source>
</evidence>
<dbReference type="AlphaFoldDB" id="A0A1I5RT45"/>
<dbReference type="STRING" id="1079859.SAMN04515674_104232"/>
<keyword evidence="2" id="KW-1185">Reference proteome</keyword>
<gene>
    <name evidence="1" type="ORF">SAMN04515674_104232</name>
</gene>
<dbReference type="OrthoDB" id="7219370at2"/>
<evidence type="ECO:0008006" key="3">
    <source>
        <dbReference type="Google" id="ProtNLM"/>
    </source>
</evidence>